<evidence type="ECO:0000256" key="2">
    <source>
        <dbReference type="ARBA" id="ARBA00008284"/>
    </source>
</evidence>
<dbReference type="OrthoDB" id="408511at2759"/>
<dbReference type="PANTHER" id="PTHR21016">
    <property type="entry name" value="BETA-AMYLOID BINDING PROTEIN-RELATED"/>
    <property type="match status" value="1"/>
</dbReference>
<evidence type="ECO:0000313" key="8">
    <source>
        <dbReference type="EMBL" id="KAG5187501.1"/>
    </source>
</evidence>
<feature type="non-terminal residue" evidence="8">
    <location>
        <position position="1"/>
    </location>
</feature>
<sequence>CECDTGYVSIDSEACSYRQKSELVAFLLSFFVVFVGADWFYLASGDAGYIVTGVFKLVTVGGFGVWWLVDWIRILAGAFPDGNGVAL</sequence>
<evidence type="ECO:0000256" key="1">
    <source>
        <dbReference type="ARBA" id="ARBA00004141"/>
    </source>
</evidence>
<keyword evidence="3 6" id="KW-0812">Transmembrane</keyword>
<keyword evidence="5 6" id="KW-0472">Membrane</keyword>
<evidence type="ECO:0000256" key="5">
    <source>
        <dbReference type="ARBA" id="ARBA00023136"/>
    </source>
</evidence>
<comment type="subcellular location">
    <subcellularLocation>
        <location evidence="1">Membrane</location>
        <topology evidence="1">Multi-pass membrane protein</topology>
    </subcellularLocation>
</comment>
<evidence type="ECO:0000313" key="9">
    <source>
        <dbReference type="Proteomes" id="UP000664859"/>
    </source>
</evidence>
<evidence type="ECO:0000256" key="6">
    <source>
        <dbReference type="SAM" id="Phobius"/>
    </source>
</evidence>
<dbReference type="InterPro" id="IPR050932">
    <property type="entry name" value="TM2D1-3-like"/>
</dbReference>
<feature type="transmembrane region" description="Helical" evidence="6">
    <location>
        <begin position="48"/>
        <end position="69"/>
    </location>
</feature>
<dbReference type="AlphaFoldDB" id="A0A835Z690"/>
<comment type="similarity">
    <text evidence="2">Belongs to the TM2 family.</text>
</comment>
<reference evidence="8" key="1">
    <citation type="submission" date="2021-02" db="EMBL/GenBank/DDBJ databases">
        <title>First Annotated Genome of the Yellow-green Alga Tribonema minus.</title>
        <authorList>
            <person name="Mahan K.M."/>
        </authorList>
    </citation>
    <scope>NUCLEOTIDE SEQUENCE</scope>
    <source>
        <strain evidence="8">UTEX B ZZ1240</strain>
    </source>
</reference>
<dbReference type="GO" id="GO:0016020">
    <property type="term" value="C:membrane"/>
    <property type="evidence" value="ECO:0007669"/>
    <property type="project" value="UniProtKB-SubCell"/>
</dbReference>
<name>A0A835Z690_9STRA</name>
<dbReference type="Pfam" id="PF05154">
    <property type="entry name" value="TM2"/>
    <property type="match status" value="1"/>
</dbReference>
<evidence type="ECO:0000256" key="4">
    <source>
        <dbReference type="ARBA" id="ARBA00022989"/>
    </source>
</evidence>
<feature type="non-terminal residue" evidence="8">
    <location>
        <position position="87"/>
    </location>
</feature>
<comment type="caution">
    <text evidence="8">The sequence shown here is derived from an EMBL/GenBank/DDBJ whole genome shotgun (WGS) entry which is preliminary data.</text>
</comment>
<dbReference type="InterPro" id="IPR007829">
    <property type="entry name" value="TM2"/>
</dbReference>
<organism evidence="8 9">
    <name type="scientific">Tribonema minus</name>
    <dbReference type="NCBI Taxonomy" id="303371"/>
    <lineage>
        <taxon>Eukaryota</taxon>
        <taxon>Sar</taxon>
        <taxon>Stramenopiles</taxon>
        <taxon>Ochrophyta</taxon>
        <taxon>PX clade</taxon>
        <taxon>Xanthophyceae</taxon>
        <taxon>Tribonematales</taxon>
        <taxon>Tribonemataceae</taxon>
        <taxon>Tribonema</taxon>
    </lineage>
</organism>
<evidence type="ECO:0000256" key="3">
    <source>
        <dbReference type="ARBA" id="ARBA00022692"/>
    </source>
</evidence>
<dbReference type="PANTHER" id="PTHR21016:SF25">
    <property type="entry name" value="TM2 DOMAIN-CONTAINING PROTEIN DDB_G0277895-RELATED"/>
    <property type="match status" value="1"/>
</dbReference>
<evidence type="ECO:0000259" key="7">
    <source>
        <dbReference type="Pfam" id="PF05154"/>
    </source>
</evidence>
<gene>
    <name evidence="8" type="ORF">JKP88DRAFT_141257</name>
</gene>
<accession>A0A835Z690</accession>
<feature type="domain" description="TM2" evidence="7">
    <location>
        <begin position="19"/>
        <end position="72"/>
    </location>
</feature>
<feature type="transmembrane region" description="Helical" evidence="6">
    <location>
        <begin position="23"/>
        <end position="42"/>
    </location>
</feature>
<protein>
    <recommendedName>
        <fullName evidence="7">TM2 domain-containing protein</fullName>
    </recommendedName>
</protein>
<keyword evidence="4 6" id="KW-1133">Transmembrane helix</keyword>
<dbReference type="EMBL" id="JAFCMP010000090">
    <property type="protein sequence ID" value="KAG5187501.1"/>
    <property type="molecule type" value="Genomic_DNA"/>
</dbReference>
<keyword evidence="9" id="KW-1185">Reference proteome</keyword>
<dbReference type="Proteomes" id="UP000664859">
    <property type="component" value="Unassembled WGS sequence"/>
</dbReference>
<proteinExistence type="inferred from homology"/>